<protein>
    <submittedName>
        <fullName evidence="4">Enoyl-CoA hydratase/isomerase family protein</fullName>
    </submittedName>
</protein>
<dbReference type="PANTHER" id="PTHR11941:SF127">
    <property type="entry name" value="ENOYL-COA HYDRATASE ECHA18 (ENOYL HYDRASE) (UNSATURATED ACYL-COA HYDRATASE) (CROTONASE)-RELATED"/>
    <property type="match status" value="1"/>
</dbReference>
<dbReference type="Gene3D" id="3.90.226.10">
    <property type="entry name" value="2-enoyl-CoA Hydratase, Chain A, domain 1"/>
    <property type="match status" value="1"/>
</dbReference>
<evidence type="ECO:0000313" key="4">
    <source>
        <dbReference type="EMBL" id="RAG86300.1"/>
    </source>
</evidence>
<dbReference type="InterPro" id="IPR029045">
    <property type="entry name" value="ClpP/crotonase-like_dom_sf"/>
</dbReference>
<dbReference type="GO" id="GO:0016853">
    <property type="term" value="F:isomerase activity"/>
    <property type="evidence" value="ECO:0007669"/>
    <property type="project" value="UniProtKB-KW"/>
</dbReference>
<dbReference type="PANTHER" id="PTHR11941">
    <property type="entry name" value="ENOYL-COA HYDRATASE-RELATED"/>
    <property type="match status" value="1"/>
</dbReference>
<dbReference type="PROSITE" id="PS00166">
    <property type="entry name" value="ENOYL_COA_HYDRATASE"/>
    <property type="match status" value="1"/>
</dbReference>
<evidence type="ECO:0000256" key="1">
    <source>
        <dbReference type="ARBA" id="ARBA00005254"/>
    </source>
</evidence>
<dbReference type="AlphaFoldDB" id="A0A2X0KHR6"/>
<evidence type="ECO:0000313" key="5">
    <source>
        <dbReference type="Proteomes" id="UP000248889"/>
    </source>
</evidence>
<feature type="region of interest" description="Disordered" evidence="3">
    <location>
        <begin position="1"/>
        <end position="26"/>
    </location>
</feature>
<dbReference type="CDD" id="cd06558">
    <property type="entry name" value="crotonase-like"/>
    <property type="match status" value="1"/>
</dbReference>
<reference evidence="4 5" key="1">
    <citation type="submission" date="2018-06" db="EMBL/GenBank/DDBJ databases">
        <title>Streptacidiphilus pinicola sp. nov., isolated from pine grove soil.</title>
        <authorList>
            <person name="Roh S.G."/>
            <person name="Park S."/>
            <person name="Kim M.-K."/>
            <person name="Yun B.-R."/>
            <person name="Park J."/>
            <person name="Kim M.J."/>
            <person name="Kim Y.S."/>
            <person name="Kim S.B."/>
        </authorList>
    </citation>
    <scope>NUCLEOTIDE SEQUENCE [LARGE SCALE GENOMIC DNA]</scope>
    <source>
        <strain evidence="4 5">MMS16-CNU450</strain>
    </source>
</reference>
<dbReference type="OrthoDB" id="4608673at2"/>
<name>A0A2X0KHR6_9ACTN</name>
<dbReference type="InterPro" id="IPR001753">
    <property type="entry name" value="Enoyl-CoA_hydra/iso"/>
</dbReference>
<proteinExistence type="inferred from homology"/>
<dbReference type="InterPro" id="IPR018376">
    <property type="entry name" value="Enoyl-CoA_hyd/isom_CS"/>
</dbReference>
<accession>A0A2X0KHR6</accession>
<evidence type="ECO:0000256" key="2">
    <source>
        <dbReference type="RuleBase" id="RU003707"/>
    </source>
</evidence>
<keyword evidence="5" id="KW-1185">Reference proteome</keyword>
<dbReference type="GO" id="GO:0006635">
    <property type="term" value="P:fatty acid beta-oxidation"/>
    <property type="evidence" value="ECO:0007669"/>
    <property type="project" value="TreeGrafter"/>
</dbReference>
<organism evidence="4 5">
    <name type="scientific">Streptacidiphilus pinicola</name>
    <dbReference type="NCBI Taxonomy" id="2219663"/>
    <lineage>
        <taxon>Bacteria</taxon>
        <taxon>Bacillati</taxon>
        <taxon>Actinomycetota</taxon>
        <taxon>Actinomycetes</taxon>
        <taxon>Kitasatosporales</taxon>
        <taxon>Streptomycetaceae</taxon>
        <taxon>Streptacidiphilus</taxon>
    </lineage>
</organism>
<comment type="similarity">
    <text evidence="1 2">Belongs to the enoyl-CoA hydratase/isomerase family.</text>
</comment>
<dbReference type="EMBL" id="QKYN01000029">
    <property type="protein sequence ID" value="RAG86300.1"/>
    <property type="molecule type" value="Genomic_DNA"/>
</dbReference>
<sequence>MQNVTYPRAETLTDDRSRQFGGTQTERGDQVLTTDRKELSFGVPGLRVFLGEDGVAVLLLDRPEKKNALTRAQWQALPGVLTRLAQEPGLRVLLLTGAGGAFSAGADITELADVYASPEAADEYHAVNVAAESALAAFPHPTLAVVDGPCVGGGCQLAVACDLRFAARGARFGITPAKLGIVYPSVPTARLARLVGPARAKYLLYSAELVTADQALVFGLVDEVADAVQERALAFARVLASRSAQTQGAVKAVVDAVVTGGDAESAVEPWERASRTTPDVREGLAAFLERRAPRF</sequence>
<dbReference type="SUPFAM" id="SSF52096">
    <property type="entry name" value="ClpP/crotonase"/>
    <property type="match status" value="1"/>
</dbReference>
<comment type="caution">
    <text evidence="4">The sequence shown here is derived from an EMBL/GenBank/DDBJ whole genome shotgun (WGS) entry which is preliminary data.</text>
</comment>
<dbReference type="Pfam" id="PF00378">
    <property type="entry name" value="ECH_1"/>
    <property type="match status" value="1"/>
</dbReference>
<evidence type="ECO:0000256" key="3">
    <source>
        <dbReference type="SAM" id="MobiDB-lite"/>
    </source>
</evidence>
<dbReference type="Proteomes" id="UP000248889">
    <property type="component" value="Unassembled WGS sequence"/>
</dbReference>
<keyword evidence="4" id="KW-0413">Isomerase</keyword>
<gene>
    <name evidence="4" type="ORF">DN069_07540</name>
</gene>